<feature type="transmembrane region" description="Helical" evidence="10">
    <location>
        <begin position="146"/>
        <end position="168"/>
    </location>
</feature>
<evidence type="ECO:0000256" key="4">
    <source>
        <dbReference type="ARBA" id="ARBA00022692"/>
    </source>
</evidence>
<feature type="region of interest" description="Disordered" evidence="9">
    <location>
        <begin position="496"/>
        <end position="579"/>
    </location>
</feature>
<keyword evidence="4 10" id="KW-0812">Transmembrane</keyword>
<dbReference type="FunFam" id="1.20.1250.20:FF:000109">
    <property type="entry name" value="Putative vesicular acetylcholine transporter"/>
    <property type="match status" value="1"/>
</dbReference>
<dbReference type="InterPro" id="IPR050930">
    <property type="entry name" value="MFS_Vesicular_Transporter"/>
</dbReference>
<dbReference type="GO" id="GO:0030122">
    <property type="term" value="C:AP-2 adaptor complex"/>
    <property type="evidence" value="ECO:0007669"/>
    <property type="project" value="TreeGrafter"/>
</dbReference>
<dbReference type="OrthoDB" id="5086884at2759"/>
<keyword evidence="6 10" id="KW-1133">Transmembrane helix</keyword>
<accession>A0A226CYU2</accession>
<dbReference type="GO" id="GO:0007268">
    <property type="term" value="P:chemical synaptic transmission"/>
    <property type="evidence" value="ECO:0007669"/>
    <property type="project" value="TreeGrafter"/>
</dbReference>
<dbReference type="Pfam" id="PF07690">
    <property type="entry name" value="MFS_1"/>
    <property type="match status" value="1"/>
</dbReference>
<evidence type="ECO:0000256" key="5">
    <source>
        <dbReference type="ARBA" id="ARBA00022775"/>
    </source>
</evidence>
<feature type="transmembrane region" description="Helical" evidence="10">
    <location>
        <begin position="233"/>
        <end position="252"/>
    </location>
</feature>
<evidence type="ECO:0000256" key="1">
    <source>
        <dbReference type="ARBA" id="ARBA00004141"/>
    </source>
</evidence>
<dbReference type="GO" id="GO:0030121">
    <property type="term" value="C:AP-1 adaptor complex"/>
    <property type="evidence" value="ECO:0007669"/>
    <property type="project" value="TreeGrafter"/>
</dbReference>
<dbReference type="CDD" id="cd17383">
    <property type="entry name" value="MFS_SLC18A3_VAChT"/>
    <property type="match status" value="1"/>
</dbReference>
<dbReference type="Proteomes" id="UP000198287">
    <property type="component" value="Unassembled WGS sequence"/>
</dbReference>
<evidence type="ECO:0000313" key="13">
    <source>
        <dbReference type="Proteomes" id="UP000198287"/>
    </source>
</evidence>
<dbReference type="OMA" id="TRTPEVW"/>
<keyword evidence="7 10" id="KW-0472">Membrane</keyword>
<keyword evidence="5" id="KW-0532">Neurotransmitter transport</keyword>
<feature type="domain" description="Major facilitator superfamily (MFS) profile" evidence="11">
    <location>
        <begin position="32"/>
        <end position="464"/>
    </location>
</feature>
<dbReference type="InterPro" id="IPR020846">
    <property type="entry name" value="MFS_dom"/>
</dbReference>
<feature type="transmembrane region" description="Helical" evidence="10">
    <location>
        <begin position="319"/>
        <end position="337"/>
    </location>
</feature>
<evidence type="ECO:0000313" key="12">
    <source>
        <dbReference type="EMBL" id="OXA37206.1"/>
    </source>
</evidence>
<dbReference type="GO" id="GO:0042910">
    <property type="term" value="F:xenobiotic transmembrane transporter activity"/>
    <property type="evidence" value="ECO:0007669"/>
    <property type="project" value="InterPro"/>
</dbReference>
<dbReference type="InterPro" id="IPR001958">
    <property type="entry name" value="Tet-R_TetA/multi-R_MdtG-like"/>
</dbReference>
<feature type="transmembrane region" description="Helical" evidence="10">
    <location>
        <begin position="373"/>
        <end position="393"/>
    </location>
</feature>
<keyword evidence="3" id="KW-0813">Transport</keyword>
<feature type="transmembrane region" description="Helical" evidence="10">
    <location>
        <begin position="405"/>
        <end position="425"/>
    </location>
</feature>
<evidence type="ECO:0000256" key="10">
    <source>
        <dbReference type="SAM" id="Phobius"/>
    </source>
</evidence>
<dbReference type="InterPro" id="IPR036259">
    <property type="entry name" value="MFS_trans_sf"/>
</dbReference>
<comment type="caution">
    <text evidence="12">The sequence shown here is derived from an EMBL/GenBank/DDBJ whole genome shotgun (WGS) entry which is preliminary data.</text>
</comment>
<feature type="transmembrane region" description="Helical" evidence="10">
    <location>
        <begin position="203"/>
        <end position="221"/>
    </location>
</feature>
<feature type="transmembrane region" description="Helical" evidence="10">
    <location>
        <begin position="437"/>
        <end position="460"/>
    </location>
</feature>
<evidence type="ECO:0000256" key="7">
    <source>
        <dbReference type="ARBA" id="ARBA00023136"/>
    </source>
</evidence>
<keyword evidence="8" id="KW-0325">Glycoprotein</keyword>
<dbReference type="AlphaFoldDB" id="A0A226CYU2"/>
<comment type="similarity">
    <text evidence="2">Belongs to the major facilitator superfamily. Vesicular transporter family.</text>
</comment>
<keyword evidence="13" id="KW-1185">Reference proteome</keyword>
<evidence type="ECO:0000256" key="3">
    <source>
        <dbReference type="ARBA" id="ARBA00022448"/>
    </source>
</evidence>
<comment type="subcellular location">
    <subcellularLocation>
        <location evidence="1">Membrane</location>
        <topology evidence="1">Multi-pass membrane protein</topology>
    </subcellularLocation>
</comment>
<name>A0A226CYU2_FOLCA</name>
<evidence type="ECO:0000256" key="6">
    <source>
        <dbReference type="ARBA" id="ARBA00022989"/>
    </source>
</evidence>
<feature type="transmembrane region" description="Helical" evidence="10">
    <location>
        <begin position="273"/>
        <end position="299"/>
    </location>
</feature>
<evidence type="ECO:0000256" key="2">
    <source>
        <dbReference type="ARBA" id="ARBA00006829"/>
    </source>
</evidence>
<dbReference type="STRING" id="158441.A0A226CYU2"/>
<gene>
    <name evidence="12" type="ORF">Fcan01_28057</name>
</gene>
<dbReference type="InterPro" id="IPR011701">
    <property type="entry name" value="MFS"/>
</dbReference>
<feature type="transmembrane region" description="Helical" evidence="10">
    <location>
        <begin position="31"/>
        <end position="54"/>
    </location>
</feature>
<dbReference type="PANTHER" id="PTHR23506">
    <property type="entry name" value="GH10249P"/>
    <property type="match status" value="1"/>
</dbReference>
<organism evidence="12 13">
    <name type="scientific">Folsomia candida</name>
    <name type="common">Springtail</name>
    <dbReference type="NCBI Taxonomy" id="158441"/>
    <lineage>
        <taxon>Eukaryota</taxon>
        <taxon>Metazoa</taxon>
        <taxon>Ecdysozoa</taxon>
        <taxon>Arthropoda</taxon>
        <taxon>Hexapoda</taxon>
        <taxon>Collembola</taxon>
        <taxon>Entomobryomorpha</taxon>
        <taxon>Isotomoidea</taxon>
        <taxon>Isotomidae</taxon>
        <taxon>Proisotominae</taxon>
        <taxon>Folsomia</taxon>
    </lineage>
</organism>
<protein>
    <submittedName>
        <fullName evidence="12">Vesicular acetylcholine transporter</fullName>
    </submittedName>
</protein>
<proteinExistence type="inferred from homology"/>
<dbReference type="SUPFAM" id="SSF103473">
    <property type="entry name" value="MFS general substrate transporter"/>
    <property type="match status" value="1"/>
</dbReference>
<dbReference type="PANTHER" id="PTHR23506:SF13">
    <property type="entry name" value="VESICULAR ACETYLCHOLINE TRANSPORTER"/>
    <property type="match status" value="1"/>
</dbReference>
<reference evidence="12 13" key="1">
    <citation type="submission" date="2015-12" db="EMBL/GenBank/DDBJ databases">
        <title>The genome of Folsomia candida.</title>
        <authorList>
            <person name="Faddeeva A."/>
            <person name="Derks M.F."/>
            <person name="Anvar Y."/>
            <person name="Smit S."/>
            <person name="Van Straalen N."/>
            <person name="Roelofs D."/>
        </authorList>
    </citation>
    <scope>NUCLEOTIDE SEQUENCE [LARGE SCALE GENOMIC DNA]</scope>
    <source>
        <strain evidence="12 13">VU population</strain>
        <tissue evidence="12">Whole body</tissue>
    </source>
</reference>
<feature type="compositionally biased region" description="Polar residues" evidence="9">
    <location>
        <begin position="523"/>
        <end position="534"/>
    </location>
</feature>
<dbReference type="Gene3D" id="1.20.1250.20">
    <property type="entry name" value="MFS general substrate transporter like domains"/>
    <property type="match status" value="1"/>
</dbReference>
<evidence type="ECO:0000259" key="11">
    <source>
        <dbReference type="PROSITE" id="PS50850"/>
    </source>
</evidence>
<dbReference type="GO" id="GO:0043195">
    <property type="term" value="C:terminal bouton"/>
    <property type="evidence" value="ECO:0007669"/>
    <property type="project" value="TreeGrafter"/>
</dbReference>
<dbReference type="EMBL" id="LNIX01000063">
    <property type="protein sequence ID" value="OXA37206.1"/>
    <property type="molecule type" value="Genomic_DNA"/>
</dbReference>
<dbReference type="PROSITE" id="PS50850">
    <property type="entry name" value="MFS"/>
    <property type="match status" value="1"/>
</dbReference>
<evidence type="ECO:0000256" key="9">
    <source>
        <dbReference type="SAM" id="MobiDB-lite"/>
    </source>
</evidence>
<dbReference type="NCBIfam" id="TIGR00880">
    <property type="entry name" value="2_A_01_02"/>
    <property type="match status" value="1"/>
</dbReference>
<dbReference type="GO" id="GO:0005277">
    <property type="term" value="F:acetylcholine transmembrane transporter activity"/>
    <property type="evidence" value="ECO:0007669"/>
    <property type="project" value="TreeGrafter"/>
</dbReference>
<sequence>MPQIPILNIEVAELKDYIFATLEDPKAQRKLILVIVAIALLLDNMLYMVIVPIIPDYLRKIGAWETHTEGGEMITVAPRVVTFTNNTGTYTYNEVRPPKLINGVLVYEGEDSAIGLLFASKALVQLFINPFSGAMIDRIGYDKPMMFGLTIMFLSTAIFSMASSYGVLFFARSLQGVGSAFADTSGLAMIADRYTEEGERTKALGIALAFISFGCLVAPPFGGVLYDLAGKEVPFLILSLVCLIDGLLLWLVMKPIKRQQKDAGVQKPKGTPIWTLFMDPYIACCSGALIMANVSLAFLEPTISVWMMDTMGSSQSEQGMIWLPGFIPHVLGVVVTVKLSKQYPQYQYAMAAGGLALEGVCCLMIPFSKSFWVLMIPLSGICFGIALIDTALLPTLGYLVDSRYVSVYGSIYAIADISYSFAYAFGPIIAGSVMESIGFTALNVGIAVVNLAYVPMLYMLRNIYDQSFRDAANEAHIMMKDPPDKQYQTYAMQDRVPPDYSKSYGRLEDDDDEFGGGGHRVTFQETAMNSNGTSQAGGGGQQGGQYAASWGDEPTQPQQPANPFKSGGGGSGSNPFRAN</sequence>
<evidence type="ECO:0000256" key="8">
    <source>
        <dbReference type="ARBA" id="ARBA00023180"/>
    </source>
</evidence>